<dbReference type="EMBL" id="HE965803">
    <property type="protein sequence ID" value="CCJ48958.1"/>
    <property type="molecule type" value="Genomic_DNA"/>
</dbReference>
<evidence type="ECO:0000313" key="2">
    <source>
        <dbReference type="Proteomes" id="UP000008035"/>
    </source>
</evidence>
<dbReference type="HOGENOM" id="CLU_173077_0_0_4"/>
<dbReference type="InterPro" id="IPR036388">
    <property type="entry name" value="WH-like_DNA-bd_sf"/>
</dbReference>
<organism evidence="1 2">
    <name type="scientific">Bordetella parapertussis (strain Bpp5)</name>
    <dbReference type="NCBI Taxonomy" id="1208660"/>
    <lineage>
        <taxon>Bacteria</taxon>
        <taxon>Pseudomonadati</taxon>
        <taxon>Pseudomonadota</taxon>
        <taxon>Betaproteobacteria</taxon>
        <taxon>Burkholderiales</taxon>
        <taxon>Alcaligenaceae</taxon>
        <taxon>Bordetella</taxon>
    </lineage>
</organism>
<protein>
    <submittedName>
        <fullName evidence="1">Phage protein</fullName>
    </submittedName>
</protein>
<name>K0M8R8_BORPB</name>
<dbReference type="Gene3D" id="1.10.10.10">
    <property type="entry name" value="Winged helix-like DNA-binding domain superfamily/Winged helix DNA-binding domain"/>
    <property type="match status" value="1"/>
</dbReference>
<dbReference type="KEGG" id="bpar:BN117_1625"/>
<gene>
    <name evidence="1" type="ordered locus">BN117_1625</name>
</gene>
<dbReference type="Proteomes" id="UP000008035">
    <property type="component" value="Chromosome"/>
</dbReference>
<accession>K0M8R8</accession>
<sequence>MYTYREFYKFPLQSSLTSHARNCRFKGGRRMQKTVAVNERGLRIGQDHQNARYTNGEIEMVLTLRDDGKSYGEIARLVEMPKSTVRDICTGRRRCQYAANFKTVRVPDGQ</sequence>
<reference evidence="1 2" key="1">
    <citation type="journal article" date="2012" name="BMC Genomics">
        <title>Comparative genomics of the classical Bordetella subspecies: the evolution and exchange of virulence-associated diversity amongst closely related pathogens.</title>
        <authorList>
            <person name="Park J."/>
            <person name="Zhang Y."/>
            <person name="Buboltz A.M."/>
            <person name="Zhang X."/>
            <person name="Schuster S.C."/>
            <person name="Ahuja U."/>
            <person name="Liu M."/>
            <person name="Miller J.F."/>
            <person name="Sebaihia M."/>
            <person name="Bentley S.D."/>
            <person name="Parkhill J."/>
            <person name="Harvill E.T."/>
        </authorList>
    </citation>
    <scope>NUCLEOTIDE SEQUENCE [LARGE SCALE GENOMIC DNA]</scope>
    <source>
        <strain evidence="1 2">Bpp5</strain>
    </source>
</reference>
<proteinExistence type="predicted"/>
<evidence type="ECO:0000313" key="1">
    <source>
        <dbReference type="EMBL" id="CCJ48958.1"/>
    </source>
</evidence>
<dbReference type="AlphaFoldDB" id="K0M8R8"/>